<dbReference type="InterPro" id="IPR001227">
    <property type="entry name" value="Ac_transferase_dom_sf"/>
</dbReference>
<dbReference type="Pfam" id="PF00109">
    <property type="entry name" value="ketoacyl-synt"/>
    <property type="match status" value="1"/>
</dbReference>
<reference evidence="8 9" key="1">
    <citation type="submission" date="2014-02" db="EMBL/GenBank/DDBJ databases">
        <title>The small core and large imbalanced accessory genome model reveals a collaborative survival strategy of Sorangium cellulosum strains in nature.</title>
        <authorList>
            <person name="Han K."/>
            <person name="Peng R."/>
            <person name="Blom J."/>
            <person name="Li Y.-Z."/>
        </authorList>
    </citation>
    <scope>NUCLEOTIDE SEQUENCE [LARGE SCALE GENOMIC DNA]</scope>
    <source>
        <strain evidence="8 9">So0008-312</strain>
    </source>
</reference>
<evidence type="ECO:0000256" key="1">
    <source>
        <dbReference type="ARBA" id="ARBA00022450"/>
    </source>
</evidence>
<dbReference type="InterPro" id="IPR036736">
    <property type="entry name" value="ACP-like_sf"/>
</dbReference>
<dbReference type="InterPro" id="IPR014043">
    <property type="entry name" value="Acyl_transferase_dom"/>
</dbReference>
<feature type="region of interest" description="Disordered" evidence="5">
    <location>
        <begin position="1"/>
        <end position="20"/>
    </location>
</feature>
<dbReference type="InterPro" id="IPR016035">
    <property type="entry name" value="Acyl_Trfase/lysoPLipase"/>
</dbReference>
<dbReference type="CDD" id="cd08955">
    <property type="entry name" value="KR_2_FAS_SDR_x"/>
    <property type="match status" value="1"/>
</dbReference>
<dbReference type="InterPro" id="IPR016036">
    <property type="entry name" value="Malonyl_transacylase_ACP-bd"/>
</dbReference>
<dbReference type="InterPro" id="IPR013968">
    <property type="entry name" value="PKS_KR"/>
</dbReference>
<dbReference type="Pfam" id="PF02801">
    <property type="entry name" value="Ketoacyl-synt_C"/>
    <property type="match status" value="1"/>
</dbReference>
<dbReference type="CDD" id="cd00833">
    <property type="entry name" value="PKS"/>
    <property type="match status" value="1"/>
</dbReference>
<evidence type="ECO:0000256" key="5">
    <source>
        <dbReference type="SAM" id="MobiDB-lite"/>
    </source>
</evidence>
<evidence type="ECO:0000313" key="8">
    <source>
        <dbReference type="EMBL" id="KYF67461.1"/>
    </source>
</evidence>
<dbReference type="PANTHER" id="PTHR43775">
    <property type="entry name" value="FATTY ACID SYNTHASE"/>
    <property type="match status" value="1"/>
</dbReference>
<dbReference type="InterPro" id="IPR036291">
    <property type="entry name" value="NAD(P)-bd_dom_sf"/>
</dbReference>
<protein>
    <recommendedName>
        <fullName evidence="10">Polyketide synthase</fullName>
    </recommendedName>
</protein>
<evidence type="ECO:0000313" key="9">
    <source>
        <dbReference type="Proteomes" id="UP000075260"/>
    </source>
</evidence>
<dbReference type="InterPro" id="IPR014031">
    <property type="entry name" value="Ketoacyl_synth_C"/>
</dbReference>
<dbReference type="InterPro" id="IPR020841">
    <property type="entry name" value="PKS_Beta-ketoAc_synthase_dom"/>
</dbReference>
<dbReference type="SMART" id="SM00825">
    <property type="entry name" value="PKS_KS"/>
    <property type="match status" value="1"/>
</dbReference>
<dbReference type="Gene3D" id="3.40.366.10">
    <property type="entry name" value="Malonyl-Coenzyme A Acyl Carrier Protein, domain 2"/>
    <property type="match status" value="1"/>
</dbReference>
<dbReference type="Gene3D" id="1.10.1200.10">
    <property type="entry name" value="ACP-like"/>
    <property type="match status" value="1"/>
</dbReference>
<evidence type="ECO:0000259" key="7">
    <source>
        <dbReference type="PROSITE" id="PS52004"/>
    </source>
</evidence>
<name>A0A150QHM3_SORCE</name>
<dbReference type="InterPro" id="IPR016039">
    <property type="entry name" value="Thiolase-like"/>
</dbReference>
<evidence type="ECO:0008006" key="10">
    <source>
        <dbReference type="Google" id="ProtNLM"/>
    </source>
</evidence>
<dbReference type="SMART" id="SM00822">
    <property type="entry name" value="PKS_KR"/>
    <property type="match status" value="1"/>
</dbReference>
<dbReference type="InterPro" id="IPR050091">
    <property type="entry name" value="PKS_NRPS_Biosynth_Enz"/>
</dbReference>
<keyword evidence="3" id="KW-0808">Transferase</keyword>
<dbReference type="InterPro" id="IPR009081">
    <property type="entry name" value="PP-bd_ACP"/>
</dbReference>
<dbReference type="OrthoDB" id="7617297at2"/>
<evidence type="ECO:0000256" key="2">
    <source>
        <dbReference type="ARBA" id="ARBA00022553"/>
    </source>
</evidence>
<dbReference type="RefSeq" id="WP_061609840.1">
    <property type="nucleotide sequence ID" value="NZ_JEMA01000649.1"/>
</dbReference>
<dbReference type="PROSITE" id="PS00606">
    <property type="entry name" value="KS3_1"/>
    <property type="match status" value="1"/>
</dbReference>
<feature type="domain" description="Carrier" evidence="6">
    <location>
        <begin position="1519"/>
        <end position="1594"/>
    </location>
</feature>
<dbReference type="Pfam" id="PF08659">
    <property type="entry name" value="KR"/>
    <property type="match status" value="1"/>
</dbReference>
<feature type="domain" description="Ketosynthase family 3 (KS3)" evidence="7">
    <location>
        <begin position="49"/>
        <end position="473"/>
    </location>
</feature>
<comment type="function">
    <text evidence="4">Involved in production of the polyketide antibiotic thailandamide.</text>
</comment>
<dbReference type="InterPro" id="IPR018201">
    <property type="entry name" value="Ketoacyl_synth_AS"/>
</dbReference>
<dbReference type="InterPro" id="IPR057326">
    <property type="entry name" value="KR_dom"/>
</dbReference>
<keyword evidence="2" id="KW-0597">Phosphoprotein</keyword>
<dbReference type="SUPFAM" id="SSF47336">
    <property type="entry name" value="ACP-like"/>
    <property type="match status" value="1"/>
</dbReference>
<keyword evidence="1" id="KW-0596">Phosphopantetheine</keyword>
<dbReference type="GO" id="GO:0004312">
    <property type="term" value="F:fatty acid synthase activity"/>
    <property type="evidence" value="ECO:0007669"/>
    <property type="project" value="TreeGrafter"/>
</dbReference>
<dbReference type="GO" id="GO:0006633">
    <property type="term" value="P:fatty acid biosynthetic process"/>
    <property type="evidence" value="ECO:0007669"/>
    <property type="project" value="InterPro"/>
</dbReference>
<dbReference type="PROSITE" id="PS52004">
    <property type="entry name" value="KS3_2"/>
    <property type="match status" value="1"/>
</dbReference>
<dbReference type="GO" id="GO:0004315">
    <property type="term" value="F:3-oxoacyl-[acyl-carrier-protein] synthase activity"/>
    <property type="evidence" value="ECO:0007669"/>
    <property type="project" value="InterPro"/>
</dbReference>
<proteinExistence type="predicted"/>
<dbReference type="SUPFAM" id="SSF55048">
    <property type="entry name" value="Probable ACP-binding domain of malonyl-CoA ACP transacylase"/>
    <property type="match status" value="1"/>
</dbReference>
<dbReference type="SUPFAM" id="SSF52151">
    <property type="entry name" value="FabD/lysophospholipase-like"/>
    <property type="match status" value="1"/>
</dbReference>
<sequence length="1618" mass="173076">MAAEKTEASPKQGMNEGARSRDPIALLKASFIEIEKLQRKLDAAEARATEPIAIVGAACRLPDGIETPEDLWRLLLEGVDAVVEIPRDRWDVDAYFDPDRDAPGKVYCRNGSFLDRVDEFDAEFFGIAPREAKAMDPQQRLLLEVGWEALERAGIAVERLRDTRTGVFVGIMHQDYSRLLSDPDALDIHSGAGNAVSIAAGRLSYVLGLQGPALTLDTACSSSLVAIHVACQSLRARECSLALAGGANVNVSPISTIVECRAHMLSPSGRCRAFDASADGFVRGEGCAIVVLKRLHDAIADGDDVLAVIRGSAVNHDGASGGLTVPSGAAQEALIRAALEGAQVKPSQVGYIEAHGTGTALGDPIEMLALSAAVGEGHTKDSPLLVGSVKTNFGHLEGAAGVVGFLKAALAVKHGEIPANLHLHEPNPHIPWSSLPVEVVCQRVPWPEGDGPRIAGVSSFGFSGTNAHVVLEEPGPHARRRPSVARSEADPASPHLLVLSAKTEPALAQLAARYSVMLGATPTVELADVCFSASTGRSHFRHRLAVVTSSVAELCEQLAAFSRGVHAPGVTAGASIATRSLKIAFLFTGQGSQLRDMGRGLYETEPVFRASLDRLDAFARPHLGVPLVHILFPEPGAAPLLDRTEYAQPALFALEIALVELWRSWGIEPAVVLGHSLGEYAAACAAGVFSAEDGLLLVLRRARCMQSVDESGEMVAVRAGVTVVEEALAASAEDVVIAAINGDAQTVISGRRASVERVVSRLRERRIATVKLRTSHAFHSPLMDAIRDGFTRAIRDIPHASPRLTLISNLTGRPFDGEKPSAEYWSRHLRAPVRFADGLDALHAQGCDVLVEIGPGSTLLEFARARRPDGSGVRLPSLSPVLGDPRCILTSLGELYARGARVDWSAVHRARGGARVDLPTYPFQRRRYWVDAPRPRERATETPGEGSLVTRLLEQERAQELAGLLHDSGALHEVDRALLARVADALVREHRRQLPRRVDGSLYEVQWNPSPRRRADAAHAPTGDRRTWILFVDEGGVGDTLAGVLRQRGDACRIVRKGMSFHELGSGEWQIAPTEASHVERLWAALHEEARGAPGIVHLWSLDARCAADASADALAEAMRLSCGSALHLVQAATKHAPTAKIWWVTRGAVATERDGAPALAQAPLWGMGRAIALEHPEGWGGLVDLAPVAEVGEATALAAQLCDPAGDDQVALRRGRVYVARLRRYAPPPTSALAIREDGAYLISGGLGALGLHVATWLVERGARHLFLFGRSAPSPAAEQTLNRLRARGSRIHVLAADAASERDVARVLDEVRAAGVPLRGIVHAAGALDDGVLLLQDWERFRKVVEPKARGAWLLHELSHGSALDFFILFSSATAILGSPGQANYAAANAFLDALAHHRRARGLPALSVNWGPWGEAGMAARAEVERRGRLERSGVEALSPERALLALEQTVGGGHPQIGIFDIDWPLFGARLPATQRSSLLAELLPRAHAPRAQLESPPRDVLESVLRTPATDRAPVLRALVAAQLAGVLEREDAEAIDAKTSLLELGLDSLMAVELKSWIKAFLGIDVPLELFLGGSTLEDLAERVTVELALRELVAPAPPITASTDAFEIIEL</sequence>
<dbReference type="FunFam" id="3.40.47.10:FF:000019">
    <property type="entry name" value="Polyketide synthase type I"/>
    <property type="match status" value="1"/>
</dbReference>
<dbReference type="Gene3D" id="3.40.50.720">
    <property type="entry name" value="NAD(P)-binding Rossmann-like Domain"/>
    <property type="match status" value="1"/>
</dbReference>
<dbReference type="EMBL" id="JEMA01000649">
    <property type="protein sequence ID" value="KYF67461.1"/>
    <property type="molecule type" value="Genomic_DNA"/>
</dbReference>
<dbReference type="SMART" id="SM00827">
    <property type="entry name" value="PKS_AT"/>
    <property type="match status" value="1"/>
</dbReference>
<dbReference type="PROSITE" id="PS50075">
    <property type="entry name" value="CARRIER"/>
    <property type="match status" value="1"/>
</dbReference>
<evidence type="ECO:0000256" key="3">
    <source>
        <dbReference type="ARBA" id="ARBA00022679"/>
    </source>
</evidence>
<evidence type="ECO:0000259" key="6">
    <source>
        <dbReference type="PROSITE" id="PS50075"/>
    </source>
</evidence>
<dbReference type="SUPFAM" id="SSF53901">
    <property type="entry name" value="Thiolase-like"/>
    <property type="match status" value="1"/>
</dbReference>
<dbReference type="InterPro" id="IPR020806">
    <property type="entry name" value="PKS_PP-bd"/>
</dbReference>
<dbReference type="Proteomes" id="UP000075260">
    <property type="component" value="Unassembled WGS sequence"/>
</dbReference>
<dbReference type="SMART" id="SM00823">
    <property type="entry name" value="PKS_PP"/>
    <property type="match status" value="1"/>
</dbReference>
<dbReference type="Pfam" id="PF00698">
    <property type="entry name" value="Acyl_transf_1"/>
    <property type="match status" value="1"/>
</dbReference>
<dbReference type="Gene3D" id="3.30.70.3290">
    <property type="match status" value="1"/>
</dbReference>
<gene>
    <name evidence="8" type="ORF">BE15_18810</name>
</gene>
<comment type="caution">
    <text evidence="8">The sequence shown here is derived from an EMBL/GenBank/DDBJ whole genome shotgun (WGS) entry which is preliminary data.</text>
</comment>
<accession>A0A150QHM3</accession>
<dbReference type="InterPro" id="IPR014030">
    <property type="entry name" value="Ketoacyl_synth_N"/>
</dbReference>
<dbReference type="SUPFAM" id="SSF51735">
    <property type="entry name" value="NAD(P)-binding Rossmann-fold domains"/>
    <property type="match status" value="2"/>
</dbReference>
<dbReference type="PANTHER" id="PTHR43775:SF51">
    <property type="entry name" value="INACTIVE PHENOLPHTHIOCEROL SYNTHESIS POLYKETIDE SYNTHASE TYPE I PKS1-RELATED"/>
    <property type="match status" value="1"/>
</dbReference>
<dbReference type="Pfam" id="PF00550">
    <property type="entry name" value="PP-binding"/>
    <property type="match status" value="1"/>
</dbReference>
<dbReference type="Gene3D" id="3.40.47.10">
    <property type="match status" value="1"/>
</dbReference>
<dbReference type="GO" id="GO:0031177">
    <property type="term" value="F:phosphopantetheine binding"/>
    <property type="evidence" value="ECO:0007669"/>
    <property type="project" value="InterPro"/>
</dbReference>
<evidence type="ECO:0000256" key="4">
    <source>
        <dbReference type="ARBA" id="ARBA00054155"/>
    </source>
</evidence>
<organism evidence="8 9">
    <name type="scientific">Sorangium cellulosum</name>
    <name type="common">Polyangium cellulosum</name>
    <dbReference type="NCBI Taxonomy" id="56"/>
    <lineage>
        <taxon>Bacteria</taxon>
        <taxon>Pseudomonadati</taxon>
        <taxon>Myxococcota</taxon>
        <taxon>Polyangia</taxon>
        <taxon>Polyangiales</taxon>
        <taxon>Polyangiaceae</taxon>
        <taxon>Sorangium</taxon>
    </lineage>
</organism>
<dbReference type="Pfam" id="PF22621">
    <property type="entry name" value="CurL-like_PKS_C"/>
    <property type="match status" value="1"/>
</dbReference>